<evidence type="ECO:0000256" key="5">
    <source>
        <dbReference type="ARBA" id="ARBA00023136"/>
    </source>
</evidence>
<feature type="transmembrane region" description="Helical" evidence="6">
    <location>
        <begin position="325"/>
        <end position="345"/>
    </location>
</feature>
<dbReference type="InterPro" id="IPR005495">
    <property type="entry name" value="LptG/LptF_permease"/>
</dbReference>
<dbReference type="EMBL" id="JAERRB010000004">
    <property type="protein sequence ID" value="MBL0742553.1"/>
    <property type="molecule type" value="Genomic_DNA"/>
</dbReference>
<feature type="transmembrane region" description="Helical" evidence="6">
    <location>
        <begin position="50"/>
        <end position="78"/>
    </location>
</feature>
<protein>
    <submittedName>
        <fullName evidence="7">LptF/LptG family permease</fullName>
    </submittedName>
</protein>
<evidence type="ECO:0000256" key="2">
    <source>
        <dbReference type="ARBA" id="ARBA00022475"/>
    </source>
</evidence>
<keyword evidence="2" id="KW-1003">Cell membrane</keyword>
<dbReference type="Pfam" id="PF03739">
    <property type="entry name" value="LptF_LptG"/>
    <property type="match status" value="1"/>
</dbReference>
<name>A0ABS1KTB0_9BACT</name>
<organism evidence="7 8">
    <name type="scientific">Chryseolinea lacunae</name>
    <dbReference type="NCBI Taxonomy" id="2801331"/>
    <lineage>
        <taxon>Bacteria</taxon>
        <taxon>Pseudomonadati</taxon>
        <taxon>Bacteroidota</taxon>
        <taxon>Cytophagia</taxon>
        <taxon>Cytophagales</taxon>
        <taxon>Fulvivirgaceae</taxon>
        <taxon>Chryseolinea</taxon>
    </lineage>
</organism>
<evidence type="ECO:0000313" key="7">
    <source>
        <dbReference type="EMBL" id="MBL0742553.1"/>
    </source>
</evidence>
<evidence type="ECO:0000256" key="4">
    <source>
        <dbReference type="ARBA" id="ARBA00022989"/>
    </source>
</evidence>
<dbReference type="PANTHER" id="PTHR33529:SF8">
    <property type="entry name" value="PERMEASE, YJGP_YJGQ FAMILY"/>
    <property type="match status" value="1"/>
</dbReference>
<feature type="transmembrane region" description="Helical" evidence="6">
    <location>
        <begin position="7"/>
        <end position="30"/>
    </location>
</feature>
<proteinExistence type="predicted"/>
<keyword evidence="4 6" id="KW-1133">Transmembrane helix</keyword>
<evidence type="ECO:0000256" key="1">
    <source>
        <dbReference type="ARBA" id="ARBA00004651"/>
    </source>
</evidence>
<sequence>MKLLDKYILKTFLVTFFFVVVILLSVITVIDLTDKMDKFSEANLSAGSIMFYYLVYIPGLGSLLTPITIFIAAVYVCSRMAGHTEIIAMLSAGVSFKRMLAPYLVGAIFVGVINFTLTGWIIPNSTKARVEFELQYLKNKYYFDKRNIHIQVAPDVYLYMQSYNNTNNTGYHFTLEKFENNRLVEKLTADRIEWDSTKHKWTMRDWAIKRVDSLFHIPTSAEVSKGYIPHSFSDSAKLFRGPSRDTALVIQPKEFESDYLRSEGLTLNELDDYIDMLSRRGSTGVEVYQVEKYTRYTSPFTILILVFMGVIVSSRKSRGGTGLQIALGFVLSFMFILFFTLFRTFAEAGSMPPQISVWIPNIIFFLITLGMYKYVPR</sequence>
<reference evidence="7 8" key="1">
    <citation type="submission" date="2021-01" db="EMBL/GenBank/DDBJ databases">
        <title>Chryseolinea sp. Jin1 Genome sequencing and assembly.</title>
        <authorList>
            <person name="Kim I."/>
        </authorList>
    </citation>
    <scope>NUCLEOTIDE SEQUENCE [LARGE SCALE GENOMIC DNA]</scope>
    <source>
        <strain evidence="7 8">Jin1</strain>
    </source>
</reference>
<dbReference type="PANTHER" id="PTHR33529">
    <property type="entry name" value="SLR0882 PROTEIN-RELATED"/>
    <property type="match status" value="1"/>
</dbReference>
<feature type="transmembrane region" description="Helical" evidence="6">
    <location>
        <begin position="99"/>
        <end position="122"/>
    </location>
</feature>
<dbReference type="Proteomes" id="UP000613030">
    <property type="component" value="Unassembled WGS sequence"/>
</dbReference>
<keyword evidence="5 6" id="KW-0472">Membrane</keyword>
<accession>A0ABS1KTB0</accession>
<keyword evidence="8" id="KW-1185">Reference proteome</keyword>
<keyword evidence="3 6" id="KW-0812">Transmembrane</keyword>
<gene>
    <name evidence="7" type="ORF">JI741_15095</name>
</gene>
<evidence type="ECO:0000256" key="6">
    <source>
        <dbReference type="SAM" id="Phobius"/>
    </source>
</evidence>
<feature type="transmembrane region" description="Helical" evidence="6">
    <location>
        <begin position="296"/>
        <end position="313"/>
    </location>
</feature>
<comment type="caution">
    <text evidence="7">The sequence shown here is derived from an EMBL/GenBank/DDBJ whole genome shotgun (WGS) entry which is preliminary data.</text>
</comment>
<evidence type="ECO:0000256" key="3">
    <source>
        <dbReference type="ARBA" id="ARBA00022692"/>
    </source>
</evidence>
<feature type="transmembrane region" description="Helical" evidence="6">
    <location>
        <begin position="357"/>
        <end position="375"/>
    </location>
</feature>
<comment type="subcellular location">
    <subcellularLocation>
        <location evidence="1">Cell membrane</location>
        <topology evidence="1">Multi-pass membrane protein</topology>
    </subcellularLocation>
</comment>
<evidence type="ECO:0000313" key="8">
    <source>
        <dbReference type="Proteomes" id="UP000613030"/>
    </source>
</evidence>
<dbReference type="RefSeq" id="WP_202010894.1">
    <property type="nucleotide sequence ID" value="NZ_JAERRB010000004.1"/>
</dbReference>